<keyword evidence="1" id="KW-0812">Transmembrane</keyword>
<dbReference type="KEGG" id="vfl:AL536_22585"/>
<keyword evidence="4" id="KW-1185">Reference proteome</keyword>
<accession>A0AAX2LNS5</accession>
<evidence type="ECO:0000313" key="4">
    <source>
        <dbReference type="Proteomes" id="UP000057088"/>
    </source>
</evidence>
<evidence type="ECO:0000313" key="5">
    <source>
        <dbReference type="Proteomes" id="UP000254626"/>
    </source>
</evidence>
<evidence type="ECO:0000256" key="1">
    <source>
        <dbReference type="SAM" id="Phobius"/>
    </source>
</evidence>
<dbReference type="EMBL" id="CP014035">
    <property type="protein sequence ID" value="AUV47422.1"/>
    <property type="molecule type" value="Genomic_DNA"/>
</dbReference>
<sequence>MERDFKFALCVVVTVFAVLIGFGLIAITS</sequence>
<dbReference type="GeneID" id="36020825"/>
<evidence type="ECO:0000313" key="3">
    <source>
        <dbReference type="EMBL" id="SUP21891.1"/>
    </source>
</evidence>
<dbReference type="InterPro" id="IPR047743">
    <property type="entry name" value="YnhF-like"/>
</dbReference>
<dbReference type="Proteomes" id="UP000057088">
    <property type="component" value="Chromosome 2"/>
</dbReference>
<keyword evidence="1" id="KW-0472">Membrane</keyword>
<name>A0AAX2LNS5_VIBFL</name>
<feature type="transmembrane region" description="Helical" evidence="1">
    <location>
        <begin position="7"/>
        <end position="27"/>
    </location>
</feature>
<evidence type="ECO:0000313" key="2">
    <source>
        <dbReference type="EMBL" id="AUV47422.1"/>
    </source>
</evidence>
<protein>
    <submittedName>
        <fullName evidence="2">YnhF family membrane protein</fullName>
    </submittedName>
</protein>
<dbReference type="EMBL" id="UHIP01000001">
    <property type="protein sequence ID" value="SUP21891.1"/>
    <property type="molecule type" value="Genomic_DNA"/>
</dbReference>
<reference evidence="4" key="1">
    <citation type="submission" date="2015-12" db="EMBL/GenBank/DDBJ databases">
        <title>FDA dAtabase for Regulatory Grade micrObial Sequences (FDA-ARGOS): Supporting development and validation of Infectious Disease Dx tests.</title>
        <authorList>
            <person name="Hoffmann M."/>
            <person name="Allard M."/>
            <person name="Evans P."/>
            <person name="Brown E."/>
            <person name="Tallon L.J."/>
            <person name="Sadzewicz L."/>
            <person name="Sengamalay N."/>
            <person name="Ott S."/>
            <person name="Godinez A."/>
            <person name="Nagaraj S."/>
            <person name="Vyas G."/>
            <person name="Aluvathingal J."/>
            <person name="Nadendla S."/>
            <person name="Geyer C."/>
            <person name="Sichtig H."/>
        </authorList>
    </citation>
    <scope>NUCLEOTIDE SEQUENCE [LARGE SCALE GENOMIC DNA]</scope>
    <source>
        <strain evidence="4">ATCC 33809</strain>
    </source>
</reference>
<proteinExistence type="predicted"/>
<dbReference type="Proteomes" id="UP000254626">
    <property type="component" value="Unassembled WGS sequence"/>
</dbReference>
<dbReference type="AlphaFoldDB" id="A0AAX2LNS5"/>
<reference evidence="3 5" key="3">
    <citation type="submission" date="2018-06" db="EMBL/GenBank/DDBJ databases">
        <authorList>
            <consortium name="Pathogen Informatics"/>
            <person name="Doyle S."/>
        </authorList>
    </citation>
    <scope>NUCLEOTIDE SEQUENCE [LARGE SCALE GENOMIC DNA]</scope>
    <source>
        <strain evidence="3 5">NCTC11327</strain>
    </source>
</reference>
<keyword evidence="1" id="KW-1133">Transmembrane helix</keyword>
<dbReference type="NCBIfam" id="NF033411">
    <property type="entry name" value="small_mem_YnhF"/>
    <property type="match status" value="1"/>
</dbReference>
<organism evidence="3 5">
    <name type="scientific">Vibrio fluvialis</name>
    <dbReference type="NCBI Taxonomy" id="676"/>
    <lineage>
        <taxon>Bacteria</taxon>
        <taxon>Pseudomonadati</taxon>
        <taxon>Pseudomonadota</taxon>
        <taxon>Gammaproteobacteria</taxon>
        <taxon>Vibrionales</taxon>
        <taxon>Vibrionaceae</taxon>
        <taxon>Vibrio</taxon>
    </lineage>
</organism>
<gene>
    <name evidence="2" type="primary">ynhF</name>
    <name evidence="2" type="ORF">AL536_22585</name>
    <name evidence="3" type="ORF">NCTC11327_00842</name>
</gene>
<dbReference type="RefSeq" id="WP_032081448.1">
    <property type="nucleotide sequence ID" value="NZ_AP028128.1"/>
</dbReference>
<reference evidence="2" key="2">
    <citation type="submission" date="2018-01" db="EMBL/GenBank/DDBJ databases">
        <title>FDA dAtabase for Regulatory Grade micrObial Sequences (FDA-ARGOS): Supporting development and validation of Infectious Disease Dx tests.</title>
        <authorList>
            <person name="Hoffmann M."/>
            <person name="Allard M."/>
            <person name="Evans P."/>
            <person name="Brown E."/>
            <person name="Tallon L."/>
            <person name="Sadzewicz L."/>
            <person name="Sengamalay N."/>
            <person name="Ott S."/>
            <person name="Godinez A."/>
            <person name="Nagaraj S."/>
            <person name="Vyas G."/>
            <person name="Aluvathingal J."/>
            <person name="Nadendla S."/>
            <person name="Geyer C."/>
            <person name="Sichtig H."/>
        </authorList>
    </citation>
    <scope>NUCLEOTIDE SEQUENCE</scope>
    <source>
        <strain evidence="2">ATCC 33809</strain>
    </source>
</reference>